<keyword evidence="2 5" id="KW-0378">Hydrolase</keyword>
<evidence type="ECO:0000313" key="5">
    <source>
        <dbReference type="EMBL" id="CAI8023860.1"/>
    </source>
</evidence>
<keyword evidence="2 5" id="KW-0255">Endonuclease</keyword>
<dbReference type="Pfam" id="PF00867">
    <property type="entry name" value="XPG_I"/>
    <property type="match status" value="1"/>
</dbReference>
<dbReference type="GO" id="GO:0008409">
    <property type="term" value="F:5'-3' exonuclease activity"/>
    <property type="evidence" value="ECO:0007669"/>
    <property type="project" value="TreeGrafter"/>
</dbReference>
<dbReference type="GO" id="GO:0005634">
    <property type="term" value="C:nucleus"/>
    <property type="evidence" value="ECO:0007669"/>
    <property type="project" value="TreeGrafter"/>
</dbReference>
<protein>
    <submittedName>
        <fullName evidence="5">Flap endonuclease 1</fullName>
    </submittedName>
</protein>
<dbReference type="Gene3D" id="1.10.150.20">
    <property type="entry name" value="5' to 3' exonuclease, C-terminal subdomain"/>
    <property type="match status" value="1"/>
</dbReference>
<keyword evidence="1" id="KW-0479">Metal-binding</keyword>
<dbReference type="PANTHER" id="PTHR11081">
    <property type="entry name" value="FLAP ENDONUCLEASE FAMILY MEMBER"/>
    <property type="match status" value="1"/>
</dbReference>
<evidence type="ECO:0000256" key="1">
    <source>
        <dbReference type="ARBA" id="ARBA00022723"/>
    </source>
</evidence>
<dbReference type="GO" id="GO:0017108">
    <property type="term" value="F:5'-flap endonuclease activity"/>
    <property type="evidence" value="ECO:0007669"/>
    <property type="project" value="TreeGrafter"/>
</dbReference>
<dbReference type="Proteomes" id="UP001174909">
    <property type="component" value="Unassembled WGS sequence"/>
</dbReference>
<dbReference type="InterPro" id="IPR029060">
    <property type="entry name" value="PIN-like_dom_sf"/>
</dbReference>
<dbReference type="SUPFAM" id="SSF88723">
    <property type="entry name" value="PIN domain-like"/>
    <property type="match status" value="1"/>
</dbReference>
<dbReference type="GO" id="GO:0004523">
    <property type="term" value="F:RNA-DNA hybrid ribonuclease activity"/>
    <property type="evidence" value="ECO:0007669"/>
    <property type="project" value="TreeGrafter"/>
</dbReference>
<organism evidence="5 6">
    <name type="scientific">Geodia barretti</name>
    <name type="common">Barrett's horny sponge</name>
    <dbReference type="NCBI Taxonomy" id="519541"/>
    <lineage>
        <taxon>Eukaryota</taxon>
        <taxon>Metazoa</taxon>
        <taxon>Porifera</taxon>
        <taxon>Demospongiae</taxon>
        <taxon>Heteroscleromorpha</taxon>
        <taxon>Tetractinellida</taxon>
        <taxon>Astrophorina</taxon>
        <taxon>Geodiidae</taxon>
        <taxon>Geodia</taxon>
    </lineage>
</organism>
<dbReference type="PANTHER" id="PTHR11081:SF9">
    <property type="entry name" value="FLAP ENDONUCLEASE 1"/>
    <property type="match status" value="1"/>
</dbReference>
<sequence>MDALTFGSSILLRHLTASEQKKLPIREITLDHLLTDIGLTQSQFVDLCILLGCDYCDSVKG</sequence>
<accession>A0AA35WRE3</accession>
<dbReference type="InterPro" id="IPR006084">
    <property type="entry name" value="XPG/Rad2"/>
</dbReference>
<proteinExistence type="predicted"/>
<reference evidence="5" key="1">
    <citation type="submission" date="2023-03" db="EMBL/GenBank/DDBJ databases">
        <authorList>
            <person name="Steffen K."/>
            <person name="Cardenas P."/>
        </authorList>
    </citation>
    <scope>NUCLEOTIDE SEQUENCE</scope>
</reference>
<dbReference type="EMBL" id="CASHTH010002037">
    <property type="protein sequence ID" value="CAI8023860.1"/>
    <property type="molecule type" value="Genomic_DNA"/>
</dbReference>
<evidence type="ECO:0000313" key="6">
    <source>
        <dbReference type="Proteomes" id="UP001174909"/>
    </source>
</evidence>
<dbReference type="InterPro" id="IPR006086">
    <property type="entry name" value="XPG-I_dom"/>
</dbReference>
<keyword evidence="2 5" id="KW-0540">Nuclease</keyword>
<dbReference type="GO" id="GO:0000287">
    <property type="term" value="F:magnesium ion binding"/>
    <property type="evidence" value="ECO:0007669"/>
    <property type="project" value="TreeGrafter"/>
</dbReference>
<evidence type="ECO:0000256" key="3">
    <source>
        <dbReference type="ARBA" id="ARBA00022842"/>
    </source>
</evidence>
<gene>
    <name evidence="5" type="ORF">GBAR_LOCUS13921</name>
</gene>
<name>A0AA35WRE3_GEOBA</name>
<evidence type="ECO:0000256" key="2">
    <source>
        <dbReference type="ARBA" id="ARBA00022759"/>
    </source>
</evidence>
<evidence type="ECO:0000259" key="4">
    <source>
        <dbReference type="Pfam" id="PF00867"/>
    </source>
</evidence>
<keyword evidence="3" id="KW-0460">Magnesium</keyword>
<dbReference type="AlphaFoldDB" id="A0AA35WRE3"/>
<dbReference type="GO" id="GO:0030145">
    <property type="term" value="F:manganese ion binding"/>
    <property type="evidence" value="ECO:0007669"/>
    <property type="project" value="TreeGrafter"/>
</dbReference>
<feature type="domain" description="XPG-I" evidence="4">
    <location>
        <begin position="1"/>
        <end position="54"/>
    </location>
</feature>
<keyword evidence="6" id="KW-1185">Reference proteome</keyword>
<comment type="caution">
    <text evidence="5">The sequence shown here is derived from an EMBL/GenBank/DDBJ whole genome shotgun (WGS) entry which is preliminary data.</text>
</comment>